<evidence type="ECO:0000256" key="1">
    <source>
        <dbReference type="SAM" id="MobiDB-lite"/>
    </source>
</evidence>
<feature type="compositionally biased region" description="Polar residues" evidence="1">
    <location>
        <begin position="245"/>
        <end position="258"/>
    </location>
</feature>
<dbReference type="PANTHER" id="PTHR34862:SF1">
    <property type="entry name" value="SPARK DOMAIN-CONTAINING PROTEIN"/>
    <property type="match status" value="1"/>
</dbReference>
<keyword evidence="2" id="KW-0732">Signal</keyword>
<keyword evidence="6" id="KW-1185">Reference proteome</keyword>
<reference evidence="6 7" key="1">
    <citation type="submission" date="2019-05" db="EMBL/GenBank/DDBJ databases">
        <title>Emergence of the Ug99 lineage of the wheat stem rust pathogen through somatic hybridization.</title>
        <authorList>
            <person name="Li F."/>
            <person name="Upadhyaya N.M."/>
            <person name="Sperschneider J."/>
            <person name="Matny O."/>
            <person name="Nguyen-Phuc H."/>
            <person name="Mago R."/>
            <person name="Raley C."/>
            <person name="Miller M.E."/>
            <person name="Silverstein K.A.T."/>
            <person name="Henningsen E."/>
            <person name="Hirsch C.D."/>
            <person name="Visser B."/>
            <person name="Pretorius Z.A."/>
            <person name="Steffenson B.J."/>
            <person name="Schwessinger B."/>
            <person name="Dodds P.N."/>
            <person name="Figueroa M."/>
        </authorList>
    </citation>
    <scope>NUCLEOTIDE SEQUENCE [LARGE SCALE GENOMIC DNA]</scope>
    <source>
        <strain evidence="4">21-0</strain>
        <strain evidence="5 7">Ug99</strain>
    </source>
</reference>
<accession>A0A5B0MNI8</accession>
<dbReference type="EMBL" id="VSWC01000170">
    <property type="protein sequence ID" value="KAA1071783.1"/>
    <property type="molecule type" value="Genomic_DNA"/>
</dbReference>
<evidence type="ECO:0000313" key="3">
    <source>
        <dbReference type="EMBL" id="KAA1071783.1"/>
    </source>
</evidence>
<dbReference type="EMBL" id="VDEP01000174">
    <property type="protein sequence ID" value="KAA1125876.1"/>
    <property type="molecule type" value="Genomic_DNA"/>
</dbReference>
<comment type="caution">
    <text evidence="4">The sequence shown here is derived from an EMBL/GenBank/DDBJ whole genome shotgun (WGS) entry which is preliminary data.</text>
</comment>
<feature type="signal peptide" evidence="2">
    <location>
        <begin position="1"/>
        <end position="15"/>
    </location>
</feature>
<protein>
    <submittedName>
        <fullName evidence="4">Uncharacterized protein</fullName>
    </submittedName>
</protein>
<evidence type="ECO:0000313" key="5">
    <source>
        <dbReference type="EMBL" id="KAA1125876.1"/>
    </source>
</evidence>
<dbReference type="OrthoDB" id="2536450at2759"/>
<feature type="region of interest" description="Disordered" evidence="1">
    <location>
        <begin position="189"/>
        <end position="222"/>
    </location>
</feature>
<dbReference type="PANTHER" id="PTHR34862">
    <property type="entry name" value="SPARK DOMAIN-CONTAINING PROTEIN"/>
    <property type="match status" value="1"/>
</dbReference>
<feature type="chain" id="PRO_5036366160" evidence="2">
    <location>
        <begin position="16"/>
        <end position="297"/>
    </location>
</feature>
<evidence type="ECO:0000313" key="7">
    <source>
        <dbReference type="Proteomes" id="UP000325313"/>
    </source>
</evidence>
<dbReference type="Proteomes" id="UP000324748">
    <property type="component" value="Unassembled WGS sequence"/>
</dbReference>
<feature type="compositionally biased region" description="Low complexity" evidence="1">
    <location>
        <begin position="197"/>
        <end position="214"/>
    </location>
</feature>
<dbReference type="Proteomes" id="UP000325313">
    <property type="component" value="Unassembled WGS sequence"/>
</dbReference>
<evidence type="ECO:0000313" key="4">
    <source>
        <dbReference type="EMBL" id="KAA1077808.1"/>
    </source>
</evidence>
<dbReference type="AlphaFoldDB" id="A0A5B0MNI8"/>
<proteinExistence type="predicted"/>
<organism evidence="4 6">
    <name type="scientific">Puccinia graminis f. sp. tritici</name>
    <dbReference type="NCBI Taxonomy" id="56615"/>
    <lineage>
        <taxon>Eukaryota</taxon>
        <taxon>Fungi</taxon>
        <taxon>Dikarya</taxon>
        <taxon>Basidiomycota</taxon>
        <taxon>Pucciniomycotina</taxon>
        <taxon>Pucciniomycetes</taxon>
        <taxon>Pucciniales</taxon>
        <taxon>Pucciniaceae</taxon>
        <taxon>Puccinia</taxon>
    </lineage>
</organism>
<gene>
    <name evidence="3" type="ORF">PGT21_019212</name>
    <name evidence="4" type="ORF">PGT21_020599</name>
    <name evidence="5" type="ORF">PGTUg99_013817</name>
</gene>
<dbReference type="OMA" id="TVRQVAC"/>
<dbReference type="EMBL" id="VSWC01000144">
    <property type="protein sequence ID" value="KAA1077808.1"/>
    <property type="molecule type" value="Genomic_DNA"/>
</dbReference>
<name>A0A5B0MNI8_PUCGR</name>
<sequence length="297" mass="30139">MRHFILLAWVATVSAQMDMKALIGNLSPQCQASLGGLMTSPFSSCSNLMGLVNILGTTGSLLSPWNTWVESICTSAPCSPSDVSTAATTVRSGCEADAKKGVPAALETTMLVSNYPAVRNALCLQFKSNHTRCASDLLATAEKASGRPLTLMEVSGFLTEGVNSLVPALSKVPKEALCNDCTHALTTALSPSPSMPPMAMNSSMPGMPMNGNPSKSGNGAAGNVTSGASAVCGPSFADGKIPDTITVSNGTSSSNPANPGNGKSPADGAPNSANSLSLPVFTSIAILGTATAFSFLF</sequence>
<evidence type="ECO:0000256" key="2">
    <source>
        <dbReference type="SAM" id="SignalP"/>
    </source>
</evidence>
<feature type="region of interest" description="Disordered" evidence="1">
    <location>
        <begin position="243"/>
        <end position="270"/>
    </location>
</feature>
<evidence type="ECO:0000313" key="6">
    <source>
        <dbReference type="Proteomes" id="UP000324748"/>
    </source>
</evidence>